<dbReference type="SUPFAM" id="SSF50129">
    <property type="entry name" value="GroES-like"/>
    <property type="match status" value="1"/>
</dbReference>
<dbReference type="SUPFAM" id="SSF51735">
    <property type="entry name" value="NAD(P)-binding Rossmann-fold domains"/>
    <property type="match status" value="1"/>
</dbReference>
<evidence type="ECO:0000313" key="7">
    <source>
        <dbReference type="EMBL" id="POM22839.1"/>
    </source>
</evidence>
<dbReference type="GO" id="GO:0003723">
    <property type="term" value="F:RNA binding"/>
    <property type="evidence" value="ECO:0007669"/>
    <property type="project" value="UniProtKB-KW"/>
</dbReference>
<accession>A0A2P4UCR4</accession>
<dbReference type="Pfam" id="PF13602">
    <property type="entry name" value="ADH_zinc_N_2"/>
    <property type="match status" value="1"/>
</dbReference>
<keyword evidence="3" id="KW-0963">Cytoplasm</keyword>
<comment type="subcellular location">
    <subcellularLocation>
        <location evidence="1">Cytoplasm</location>
    </subcellularLocation>
</comment>
<evidence type="ECO:0000259" key="6">
    <source>
        <dbReference type="SMART" id="SM00829"/>
    </source>
</evidence>
<dbReference type="PROSITE" id="PS01162">
    <property type="entry name" value="QOR_ZETA_CRYSTAL"/>
    <property type="match status" value="1"/>
</dbReference>
<evidence type="ECO:0000256" key="3">
    <source>
        <dbReference type="ARBA" id="ARBA00022490"/>
    </source>
</evidence>
<proteinExistence type="predicted"/>
<evidence type="ECO:0000256" key="5">
    <source>
        <dbReference type="ARBA" id="ARBA00022884"/>
    </source>
</evidence>
<protein>
    <submittedName>
        <fullName evidence="7">Quinone oxidoreductase 1</fullName>
        <ecNumber evidence="7">1.6.5.5</ecNumber>
    </submittedName>
</protein>
<evidence type="ECO:0000256" key="1">
    <source>
        <dbReference type="ARBA" id="ARBA00004496"/>
    </source>
</evidence>
<keyword evidence="4" id="KW-0521">NADP</keyword>
<dbReference type="EMBL" id="MTBP01000004">
    <property type="protein sequence ID" value="POM22839.1"/>
    <property type="molecule type" value="Genomic_DNA"/>
</dbReference>
<dbReference type="Gene3D" id="3.90.180.10">
    <property type="entry name" value="Medium-chain alcohol dehydrogenases, catalytic domain"/>
    <property type="match status" value="1"/>
</dbReference>
<keyword evidence="5" id="KW-0694">RNA-binding</keyword>
<gene>
    <name evidence="7" type="primary">qorA_9</name>
    <name evidence="7" type="ORF">BTM25_50440</name>
</gene>
<sequence>MTRTYRAVQFSEYGEPDVLRTVELDVPPPGPGQVRVSVRAAGVNPMDWKLRSGAMAQFMPVDLPAVPGGEVAGVVDAVGPGVTGHAVGDEVLGSIGTGGYAALALAPAEMLVRKPASIPWETAAALPVAGSTSLYLLELLGLSRGDTLLVDGAAGGVGTFAVQAARHQGLNVIGTASARNHDYLRSLGVVPVAYGEKLAERVREVAPDGIAGALDLAGAGSLAELLDLTGSADRVLTIADASAAESGVRFVAAPAEEISRLLGAAAELVADGHVTLTVSHAYPLAEAADAHRESQTGHARGKLVVLPG</sequence>
<comment type="caution">
    <text evidence="7">The sequence shown here is derived from an EMBL/GenBank/DDBJ whole genome shotgun (WGS) entry which is preliminary data.</text>
</comment>
<dbReference type="Proteomes" id="UP000242367">
    <property type="component" value="Unassembled WGS sequence"/>
</dbReference>
<dbReference type="InterPro" id="IPR002364">
    <property type="entry name" value="Quin_OxRdtase/zeta-crystal_CS"/>
</dbReference>
<dbReference type="SMART" id="SM00829">
    <property type="entry name" value="PKS_ER"/>
    <property type="match status" value="1"/>
</dbReference>
<dbReference type="EC" id="1.6.5.5" evidence="7"/>
<dbReference type="AlphaFoldDB" id="A0A2P4UCR4"/>
<dbReference type="GO" id="GO:0005737">
    <property type="term" value="C:cytoplasm"/>
    <property type="evidence" value="ECO:0007669"/>
    <property type="project" value="UniProtKB-SubCell"/>
</dbReference>
<keyword evidence="7" id="KW-0560">Oxidoreductase</keyword>
<reference evidence="7 8" key="1">
    <citation type="journal article" date="2017" name="Chemistry">
        <title>Isolation, Biosynthesis and Chemical Modifications of Rubterolones A-F: Rare Tropolone Alkaloids from Actinomadura sp. 5-2.</title>
        <authorList>
            <person name="Guo H."/>
            <person name="Benndorf R."/>
            <person name="Leichnitz D."/>
            <person name="Klassen J.L."/>
            <person name="Vollmers J."/>
            <person name="Gorls H."/>
            <person name="Steinacker M."/>
            <person name="Weigel C."/>
            <person name="Dahse H.M."/>
            <person name="Kaster A.K."/>
            <person name="de Beer Z.W."/>
            <person name="Poulsen M."/>
            <person name="Beemelmanns C."/>
        </authorList>
    </citation>
    <scope>NUCLEOTIDE SEQUENCE [LARGE SCALE GENOMIC DNA]</scope>
    <source>
        <strain evidence="7 8">5-2</strain>
    </source>
</reference>
<name>A0A2P4UCR4_9ACTN</name>
<dbReference type="GO" id="GO:0003960">
    <property type="term" value="F:quinone reductase (NADPH) activity"/>
    <property type="evidence" value="ECO:0007669"/>
    <property type="project" value="UniProtKB-EC"/>
</dbReference>
<dbReference type="InterPro" id="IPR013154">
    <property type="entry name" value="ADH-like_N"/>
</dbReference>
<organism evidence="7 8">
    <name type="scientific">Actinomadura rubteroloni</name>
    <dbReference type="NCBI Taxonomy" id="1926885"/>
    <lineage>
        <taxon>Bacteria</taxon>
        <taxon>Bacillati</taxon>
        <taxon>Actinomycetota</taxon>
        <taxon>Actinomycetes</taxon>
        <taxon>Streptosporangiales</taxon>
        <taxon>Thermomonosporaceae</taxon>
        <taxon>Actinomadura</taxon>
    </lineage>
</organism>
<dbReference type="RefSeq" id="WP_103565520.1">
    <property type="nucleotide sequence ID" value="NZ_MTBP01000004.1"/>
</dbReference>
<dbReference type="Pfam" id="PF08240">
    <property type="entry name" value="ADH_N"/>
    <property type="match status" value="1"/>
</dbReference>
<dbReference type="InterPro" id="IPR036291">
    <property type="entry name" value="NAD(P)-bd_dom_sf"/>
</dbReference>
<comment type="subunit">
    <text evidence="2">Homotetramer.</text>
</comment>
<dbReference type="Gene3D" id="3.40.50.720">
    <property type="entry name" value="NAD(P)-binding Rossmann-like Domain"/>
    <property type="match status" value="1"/>
</dbReference>
<dbReference type="CDD" id="cd05289">
    <property type="entry name" value="MDR_like_2"/>
    <property type="match status" value="1"/>
</dbReference>
<dbReference type="InterPro" id="IPR051603">
    <property type="entry name" value="Zinc-ADH_QOR/CCCR"/>
</dbReference>
<dbReference type="InterPro" id="IPR020843">
    <property type="entry name" value="ER"/>
</dbReference>
<evidence type="ECO:0000256" key="2">
    <source>
        <dbReference type="ARBA" id="ARBA00011881"/>
    </source>
</evidence>
<dbReference type="InterPro" id="IPR011032">
    <property type="entry name" value="GroES-like_sf"/>
</dbReference>
<dbReference type="PANTHER" id="PTHR44154">
    <property type="entry name" value="QUINONE OXIDOREDUCTASE"/>
    <property type="match status" value="1"/>
</dbReference>
<dbReference type="GO" id="GO:0008270">
    <property type="term" value="F:zinc ion binding"/>
    <property type="evidence" value="ECO:0007669"/>
    <property type="project" value="InterPro"/>
</dbReference>
<evidence type="ECO:0000256" key="4">
    <source>
        <dbReference type="ARBA" id="ARBA00022857"/>
    </source>
</evidence>
<evidence type="ECO:0000313" key="8">
    <source>
        <dbReference type="Proteomes" id="UP000242367"/>
    </source>
</evidence>
<dbReference type="PANTHER" id="PTHR44154:SF1">
    <property type="entry name" value="QUINONE OXIDOREDUCTASE"/>
    <property type="match status" value="1"/>
</dbReference>
<feature type="domain" description="Enoyl reductase (ER)" evidence="6">
    <location>
        <begin position="14"/>
        <end position="305"/>
    </location>
</feature>
<keyword evidence="8" id="KW-1185">Reference proteome</keyword>